<feature type="region of interest" description="Disordered" evidence="1">
    <location>
        <begin position="381"/>
        <end position="467"/>
    </location>
</feature>
<keyword evidence="3" id="KW-1185">Reference proteome</keyword>
<feature type="compositionally biased region" description="Basic and acidic residues" evidence="1">
    <location>
        <begin position="1"/>
        <end position="16"/>
    </location>
</feature>
<organism evidence="2 3">
    <name type="scientific">Ceraceosorus guamensis</name>
    <dbReference type="NCBI Taxonomy" id="1522189"/>
    <lineage>
        <taxon>Eukaryota</taxon>
        <taxon>Fungi</taxon>
        <taxon>Dikarya</taxon>
        <taxon>Basidiomycota</taxon>
        <taxon>Ustilaginomycotina</taxon>
        <taxon>Exobasidiomycetes</taxon>
        <taxon>Ceraceosorales</taxon>
        <taxon>Ceraceosoraceae</taxon>
        <taxon>Ceraceosorus</taxon>
    </lineage>
</organism>
<dbReference type="OrthoDB" id="10372066at2759"/>
<feature type="region of interest" description="Disordered" evidence="1">
    <location>
        <begin position="1"/>
        <end position="34"/>
    </location>
</feature>
<feature type="compositionally biased region" description="Polar residues" evidence="1">
    <location>
        <begin position="442"/>
        <end position="455"/>
    </location>
</feature>
<evidence type="ECO:0000313" key="2">
    <source>
        <dbReference type="EMBL" id="PWN45348.1"/>
    </source>
</evidence>
<feature type="region of interest" description="Disordered" evidence="1">
    <location>
        <begin position="615"/>
        <end position="683"/>
    </location>
</feature>
<feature type="compositionally biased region" description="Low complexity" evidence="1">
    <location>
        <begin position="384"/>
        <end position="393"/>
    </location>
</feature>
<dbReference type="RefSeq" id="XP_025372508.1">
    <property type="nucleotide sequence ID" value="XM_025512914.1"/>
</dbReference>
<reference evidence="2 3" key="1">
    <citation type="journal article" date="2018" name="Mol. Biol. Evol.">
        <title>Broad Genomic Sampling Reveals a Smut Pathogenic Ancestry of the Fungal Clade Ustilaginomycotina.</title>
        <authorList>
            <person name="Kijpornyongpan T."/>
            <person name="Mondo S.J."/>
            <person name="Barry K."/>
            <person name="Sandor L."/>
            <person name="Lee J."/>
            <person name="Lipzen A."/>
            <person name="Pangilinan J."/>
            <person name="LaButti K."/>
            <person name="Hainaut M."/>
            <person name="Henrissat B."/>
            <person name="Grigoriev I.V."/>
            <person name="Spatafora J.W."/>
            <person name="Aime M.C."/>
        </authorList>
    </citation>
    <scope>NUCLEOTIDE SEQUENCE [LARGE SCALE GENOMIC DNA]</scope>
    <source>
        <strain evidence="2 3">MCA 4658</strain>
    </source>
</reference>
<dbReference type="GeneID" id="37034784"/>
<name>A0A316W8A6_9BASI</name>
<feature type="region of interest" description="Disordered" evidence="1">
    <location>
        <begin position="272"/>
        <end position="344"/>
    </location>
</feature>
<dbReference type="Proteomes" id="UP000245783">
    <property type="component" value="Unassembled WGS sequence"/>
</dbReference>
<feature type="compositionally biased region" description="Low complexity" evidence="1">
    <location>
        <begin position="410"/>
        <end position="435"/>
    </location>
</feature>
<accession>A0A316W8A6</accession>
<dbReference type="AlphaFoldDB" id="A0A316W8A6"/>
<feature type="region of interest" description="Disordered" evidence="1">
    <location>
        <begin position="159"/>
        <end position="187"/>
    </location>
</feature>
<sequence length="683" mass="71673">MTDLEWKRKKQKEDHYNTGAPSYEPLTAAEKTASPPAKTGFVLAALSRRPDRALAIEDLRYLQACQPMLKKAILKSMDAADAAEEMRNSAASIFPGLGGPAASLTHHIPALRDKVNPMSAAKSKRGGYYHKGQTAAKHFVSHSKKTYNDLAHGRADVDAEDGRARSGSLSGKAAPLLPSASGESGGSKLEGMARIRQVRPSLAVHIPFASSTRTVPTKPGLQKDLNLPLGDLTTSLAGSTALGSSRLKGKGSDGDLAHSTGVQRMLMKAKVVAADATKSSPPLRGSPASSNGSKRFPSGDSYLPHDQSKLVVTTKSSVPQTHDAHGGHSMVKGHSGQGGLPGHLRSGWSAAANYLGSAMHAKPVEGHAASPEEKIATFVAPTGRSASRARASRPQVVRSHTGSSVGLKASVSPALSKTSSSTSPTPQSSTRSSPSLDAPLPSNASPGLRITTSPVATRLPTRDRSPVRFVMKVDGPDAMLHSPSPLGAHGNVTHARDIENLRMKVPNLDVPTAPILRSCAHERNLDFKLQKMSTPERGATAAREAKLAKLLGTAQFESPSSLGAGAKAAHKHQNNLEVAGVALSPLSAPAPFPSMTGGYRRKGSHLREVANPMEGFFQPLGDRSPLPSPPPSGERPHFEFQNATFGLQAPDIRLSPLPSPLSPRSLAPHSEGGTLVGQRSKAF</sequence>
<protein>
    <submittedName>
        <fullName evidence="2">Uncharacterized protein</fullName>
    </submittedName>
</protein>
<dbReference type="EMBL" id="KZ819355">
    <property type="protein sequence ID" value="PWN45348.1"/>
    <property type="molecule type" value="Genomic_DNA"/>
</dbReference>
<evidence type="ECO:0000256" key="1">
    <source>
        <dbReference type="SAM" id="MobiDB-lite"/>
    </source>
</evidence>
<evidence type="ECO:0000313" key="3">
    <source>
        <dbReference type="Proteomes" id="UP000245783"/>
    </source>
</evidence>
<dbReference type="InParanoid" id="A0A316W8A6"/>
<proteinExistence type="predicted"/>
<gene>
    <name evidence="2" type="ORF">IE81DRAFT_320080</name>
</gene>
<feature type="compositionally biased region" description="Polar residues" evidence="1">
    <location>
        <begin position="310"/>
        <end position="320"/>
    </location>
</feature>